<sequence length="233" mass="26508">MVGYTCMSCVRSSGLLLSAGSLGSNSCLKQPLKLSFISSQKRLYPDPYHLLNFRNFHSSAIVSSPRHTPFTASSMASGNRRWNRLADRMAYFHTALATKFDNIYALSDGSFAKVMSLPVYLRMVMEFHDHLDAHHSIEEVYVFPVLAQKMPNFADNERHKNSHKVIHSGLDKLKDLVTGWKAEPTTFSPGTLRSCLDEFKTPLFKHLSEEVRDLSGENLKKYYTLEEVDRLPM</sequence>
<dbReference type="PANTHER" id="PTHR38048:SF1">
    <property type="entry name" value="HEMERYTHRIN-LIKE DOMAIN-CONTAINING PROTEIN"/>
    <property type="match status" value="1"/>
</dbReference>
<dbReference type="InterPro" id="IPR012312">
    <property type="entry name" value="Hemerythrin-like"/>
</dbReference>
<evidence type="ECO:0000313" key="2">
    <source>
        <dbReference type="EMBL" id="CAE6483686.1"/>
    </source>
</evidence>
<dbReference type="InterPro" id="IPR053206">
    <property type="entry name" value="Dimeric_xanthone_biosynth"/>
</dbReference>
<protein>
    <recommendedName>
        <fullName evidence="1">Hemerythrin-like domain-containing protein</fullName>
    </recommendedName>
</protein>
<dbReference type="Gene3D" id="1.20.120.520">
    <property type="entry name" value="nmb1532 protein domain like"/>
    <property type="match status" value="1"/>
</dbReference>
<dbReference type="AlphaFoldDB" id="A0A8H3CFI7"/>
<dbReference type="Pfam" id="PF01814">
    <property type="entry name" value="Hemerythrin"/>
    <property type="match status" value="1"/>
</dbReference>
<comment type="caution">
    <text evidence="2">The sequence shown here is derived from an EMBL/GenBank/DDBJ whole genome shotgun (WGS) entry which is preliminary data.</text>
</comment>
<evidence type="ECO:0000313" key="3">
    <source>
        <dbReference type="Proteomes" id="UP000663840"/>
    </source>
</evidence>
<reference evidence="2" key="1">
    <citation type="submission" date="2021-01" db="EMBL/GenBank/DDBJ databases">
        <authorList>
            <person name="Kaushik A."/>
        </authorList>
    </citation>
    <scope>NUCLEOTIDE SEQUENCE</scope>
    <source>
        <strain evidence="2">AG1-1A</strain>
    </source>
</reference>
<feature type="domain" description="Hemerythrin-like" evidence="1">
    <location>
        <begin position="87"/>
        <end position="210"/>
    </location>
</feature>
<dbReference type="Proteomes" id="UP000663840">
    <property type="component" value="Unassembled WGS sequence"/>
</dbReference>
<organism evidence="2 3">
    <name type="scientific">Rhizoctonia solani</name>
    <dbReference type="NCBI Taxonomy" id="456999"/>
    <lineage>
        <taxon>Eukaryota</taxon>
        <taxon>Fungi</taxon>
        <taxon>Dikarya</taxon>
        <taxon>Basidiomycota</taxon>
        <taxon>Agaricomycotina</taxon>
        <taxon>Agaricomycetes</taxon>
        <taxon>Cantharellales</taxon>
        <taxon>Ceratobasidiaceae</taxon>
        <taxon>Rhizoctonia</taxon>
    </lineage>
</organism>
<proteinExistence type="predicted"/>
<accession>A0A8H3CFI7</accession>
<name>A0A8H3CFI7_9AGAM</name>
<evidence type="ECO:0000259" key="1">
    <source>
        <dbReference type="Pfam" id="PF01814"/>
    </source>
</evidence>
<dbReference type="PANTHER" id="PTHR38048">
    <property type="entry name" value="EXPRESSED PROTEIN"/>
    <property type="match status" value="1"/>
</dbReference>
<dbReference type="CDD" id="cd12108">
    <property type="entry name" value="Hr-like"/>
    <property type="match status" value="1"/>
</dbReference>
<gene>
    <name evidence="2" type="ORF">RDB_LOCUS137622</name>
</gene>
<dbReference type="EMBL" id="CAJMWR010004098">
    <property type="protein sequence ID" value="CAE6483686.1"/>
    <property type="molecule type" value="Genomic_DNA"/>
</dbReference>